<dbReference type="EMBL" id="CAXAMM010042310">
    <property type="protein sequence ID" value="CAK9104060.1"/>
    <property type="molecule type" value="Genomic_DNA"/>
</dbReference>
<reference evidence="1 2" key="1">
    <citation type="submission" date="2024-02" db="EMBL/GenBank/DDBJ databases">
        <authorList>
            <person name="Chen Y."/>
            <person name="Shah S."/>
            <person name="Dougan E. K."/>
            <person name="Thang M."/>
            <person name="Chan C."/>
        </authorList>
    </citation>
    <scope>NUCLEOTIDE SEQUENCE [LARGE SCALE GENOMIC DNA]</scope>
</reference>
<comment type="caution">
    <text evidence="1">The sequence shown here is derived from an EMBL/GenBank/DDBJ whole genome shotgun (WGS) entry which is preliminary data.</text>
</comment>
<accession>A0ABP0RV56</accession>
<name>A0ABP0RV56_9DINO</name>
<evidence type="ECO:0000313" key="1">
    <source>
        <dbReference type="EMBL" id="CAK9104060.1"/>
    </source>
</evidence>
<evidence type="ECO:0000313" key="2">
    <source>
        <dbReference type="Proteomes" id="UP001642464"/>
    </source>
</evidence>
<feature type="non-terminal residue" evidence="1">
    <location>
        <position position="1"/>
    </location>
</feature>
<keyword evidence="2" id="KW-1185">Reference proteome</keyword>
<protein>
    <submittedName>
        <fullName evidence="1">Uncharacterized protein</fullName>
    </submittedName>
</protein>
<gene>
    <name evidence="1" type="ORF">SCF082_LOCUS48592</name>
</gene>
<dbReference type="Proteomes" id="UP001642464">
    <property type="component" value="Unassembled WGS sequence"/>
</dbReference>
<organism evidence="1 2">
    <name type="scientific">Durusdinium trenchii</name>
    <dbReference type="NCBI Taxonomy" id="1381693"/>
    <lineage>
        <taxon>Eukaryota</taxon>
        <taxon>Sar</taxon>
        <taxon>Alveolata</taxon>
        <taxon>Dinophyceae</taxon>
        <taxon>Suessiales</taxon>
        <taxon>Symbiodiniaceae</taxon>
        <taxon>Durusdinium</taxon>
    </lineage>
</organism>
<proteinExistence type="predicted"/>
<sequence>TSRSSATSVHWAMPELSQVMLMVDTATPQLEVEQAHLSFLRAGKSLAALRELVRPTEWETVRGEIEHYLLGHEEAKEPLHLRPLRFRMSEGSKDYMVAERVEISVSGGANRGAPKLVCHLEDFTRESPKRKTAVLEGIAESLTK</sequence>